<keyword evidence="1" id="KW-0175">Coiled coil</keyword>
<sequence length="143" mass="17073">MGYYCDWDVDVRGSGPIYNKLMAQKDDEYVSESYEITLGRWLECEQNLKWYEVEEEGTAFSRKWPNVMLIVTYLGEDGAQGRHWFRNGHTYHVKAQVAYPEPDFDKVMPLNMQLELESIEMRKREVLEKMKELQAELDEYQED</sequence>
<reference evidence="2 3" key="1">
    <citation type="submission" date="2019-05" db="EMBL/GenBank/DDBJ databases">
        <authorList>
            <person name="Anderson M.E."/>
            <person name="Poser W.S.A."/>
            <person name="Smith D.I."/>
            <person name="Mcgriff A.K."/>
            <person name="Powell E.A."/>
            <person name="Stamm J."/>
            <person name="Caruso S.M."/>
            <person name="Garlena R.A."/>
            <person name="Russell D.A."/>
            <person name="Pope W.H."/>
            <person name="Jacobs-Sera D."/>
            <person name="Hatfull G.F."/>
        </authorList>
    </citation>
    <scope>NUCLEOTIDE SEQUENCE [LARGE SCALE GENOMIC DNA]</scope>
</reference>
<dbReference type="EMBL" id="MK977711">
    <property type="protein sequence ID" value="QDH93966.1"/>
    <property type="molecule type" value="Genomic_DNA"/>
</dbReference>
<dbReference type="KEGG" id="vg:65121341"/>
<organism evidence="2 3">
    <name type="scientific">Streptomyces phage Evy</name>
    <dbReference type="NCBI Taxonomy" id="2588514"/>
    <lineage>
        <taxon>Viruses</taxon>
        <taxon>Duplodnaviria</taxon>
        <taxon>Heunggongvirae</taxon>
        <taxon>Uroviricota</taxon>
        <taxon>Caudoviricetes</taxon>
        <taxon>Stanwilliamsviridae</taxon>
        <taxon>Boydwoodruffvirinae</taxon>
        <taxon>Samistivirus</taxon>
        <taxon>Samistivirus evy</taxon>
    </lineage>
</organism>
<gene>
    <name evidence="2" type="primary">101</name>
    <name evidence="2" type="ORF">SEA_EVY_101</name>
</gene>
<dbReference type="Proteomes" id="UP000315413">
    <property type="component" value="Segment"/>
</dbReference>
<keyword evidence="3" id="KW-1185">Reference proteome</keyword>
<evidence type="ECO:0000313" key="3">
    <source>
        <dbReference type="Proteomes" id="UP000315413"/>
    </source>
</evidence>
<dbReference type="GeneID" id="65121341"/>
<feature type="coiled-coil region" evidence="1">
    <location>
        <begin position="116"/>
        <end position="143"/>
    </location>
</feature>
<proteinExistence type="predicted"/>
<accession>A0A514DK44</accession>
<dbReference type="RefSeq" id="YP_010103475.1">
    <property type="nucleotide sequence ID" value="NC_055809.1"/>
</dbReference>
<protein>
    <submittedName>
        <fullName evidence="2">Uncharacterized protein</fullName>
    </submittedName>
</protein>
<evidence type="ECO:0000313" key="2">
    <source>
        <dbReference type="EMBL" id="QDH93966.1"/>
    </source>
</evidence>
<evidence type="ECO:0000256" key="1">
    <source>
        <dbReference type="SAM" id="Coils"/>
    </source>
</evidence>
<name>A0A514DK44_9CAUD</name>